<gene>
    <name evidence="3" type="ORF">OIE82_22920</name>
</gene>
<reference evidence="3" key="1">
    <citation type="submission" date="2022-10" db="EMBL/GenBank/DDBJ databases">
        <title>The complete genomes of actinobacterial strains from the NBC collection.</title>
        <authorList>
            <person name="Joergensen T.S."/>
            <person name="Alvarez Arevalo M."/>
            <person name="Sterndorff E.B."/>
            <person name="Faurdal D."/>
            <person name="Vuksanovic O."/>
            <person name="Mourched A.-S."/>
            <person name="Charusanti P."/>
            <person name="Shaw S."/>
            <person name="Blin K."/>
            <person name="Weber T."/>
        </authorList>
    </citation>
    <scope>NUCLEOTIDE SEQUENCE [LARGE SCALE GENOMIC DNA]</scope>
    <source>
        <strain evidence="3">NBC 01686</strain>
    </source>
</reference>
<organism evidence="3">
    <name type="scientific">Streptomyces althioticus</name>
    <dbReference type="NCBI Taxonomy" id="83380"/>
    <lineage>
        <taxon>Bacteria</taxon>
        <taxon>Bacillati</taxon>
        <taxon>Actinomycetota</taxon>
        <taxon>Actinomycetes</taxon>
        <taxon>Kitasatosporales</taxon>
        <taxon>Streptomycetaceae</taxon>
        <taxon>Streptomyces</taxon>
        <taxon>Streptomyces althioticus group</taxon>
    </lineage>
</organism>
<sequence length="325" mass="32780">MTAHDNNGDRDPARADAGHENLRPDAPEPSGTAQADRVRPAPGSGGRRGSGVLPGGSVSGGAGNGSSERDASVPDGSERYPADALAVALFGEELPEGVREDAAFRAERDAALADLAVLGEQLTLIGDVLAGREEAAPAGERPAEDAGAAWPLPAPATPATPLRRRPRYRPLRLALGGLAAAAAASLVLGLGWLVAQGGSAVDSAVPGAASDAKEDTGSTPFGPRYLACARLVAEGRVTALEEVPGTGGVQRVTLAASRYYKGDGPVTFLRDDAAEVPLRLGDQVLVGLSPGLAHPDRTVVGEAEIAPVRAGIVAALPASRAASCD</sequence>
<dbReference type="EMBL" id="CP109207">
    <property type="protein sequence ID" value="WUU55823.1"/>
    <property type="molecule type" value="Genomic_DNA"/>
</dbReference>
<feature type="region of interest" description="Disordered" evidence="1">
    <location>
        <begin position="1"/>
        <end position="78"/>
    </location>
</feature>
<evidence type="ECO:0008006" key="4">
    <source>
        <dbReference type="Google" id="ProtNLM"/>
    </source>
</evidence>
<feature type="compositionally biased region" description="Basic and acidic residues" evidence="1">
    <location>
        <begin position="1"/>
        <end position="26"/>
    </location>
</feature>
<accession>A0ABZ1Y8H1</accession>
<feature type="compositionally biased region" description="Low complexity" evidence="1">
    <location>
        <begin position="136"/>
        <end position="151"/>
    </location>
</feature>
<protein>
    <recommendedName>
        <fullName evidence="4">DUF4115 domain-containing protein</fullName>
    </recommendedName>
</protein>
<feature type="transmembrane region" description="Helical" evidence="2">
    <location>
        <begin position="173"/>
        <end position="195"/>
    </location>
</feature>
<feature type="compositionally biased region" description="Gly residues" evidence="1">
    <location>
        <begin position="43"/>
        <end position="64"/>
    </location>
</feature>
<dbReference type="RefSeq" id="WP_395759269.1">
    <property type="nucleotide sequence ID" value="NZ_CP109207.1"/>
</dbReference>
<feature type="region of interest" description="Disordered" evidence="1">
    <location>
        <begin position="135"/>
        <end position="163"/>
    </location>
</feature>
<keyword evidence="2" id="KW-0812">Transmembrane</keyword>
<proteinExistence type="predicted"/>
<keyword evidence="2" id="KW-0472">Membrane</keyword>
<evidence type="ECO:0000313" key="3">
    <source>
        <dbReference type="EMBL" id="WUU55823.1"/>
    </source>
</evidence>
<keyword evidence="2" id="KW-1133">Transmembrane helix</keyword>
<evidence type="ECO:0000256" key="2">
    <source>
        <dbReference type="SAM" id="Phobius"/>
    </source>
</evidence>
<name>A0ABZ1Y8H1_9ACTN</name>
<evidence type="ECO:0000256" key="1">
    <source>
        <dbReference type="SAM" id="MobiDB-lite"/>
    </source>
</evidence>
<feature type="compositionally biased region" description="Basic and acidic residues" evidence="1">
    <location>
        <begin position="67"/>
        <end position="78"/>
    </location>
</feature>